<feature type="transmembrane region" description="Helical" evidence="1">
    <location>
        <begin position="99"/>
        <end position="120"/>
    </location>
</feature>
<comment type="caution">
    <text evidence="2">The sequence shown here is derived from an EMBL/GenBank/DDBJ whole genome shotgun (WGS) entry which is preliminary data.</text>
</comment>
<protein>
    <recommendedName>
        <fullName evidence="4">Integral membrane protein</fullName>
    </recommendedName>
</protein>
<feature type="transmembrane region" description="Helical" evidence="1">
    <location>
        <begin position="72"/>
        <end position="93"/>
    </location>
</feature>
<dbReference type="EMBL" id="WVQY01000005">
    <property type="protein sequence ID" value="NOD31259.1"/>
    <property type="molecule type" value="Genomic_DNA"/>
</dbReference>
<accession>A0ABX1WDD7</accession>
<feature type="transmembrane region" description="Helical" evidence="1">
    <location>
        <begin position="12"/>
        <end position="32"/>
    </location>
</feature>
<reference evidence="2 3" key="1">
    <citation type="submission" date="2019-12" db="EMBL/GenBank/DDBJ databases">
        <title>Ruegeria JWLKs population differentiation of coral mucus and skeleton niches.</title>
        <authorList>
            <person name="Luo D."/>
        </authorList>
    </citation>
    <scope>NUCLEOTIDE SEQUENCE [LARGE SCALE GENOMIC DNA]</scope>
    <source>
        <strain evidence="2 3">HKCCD6238</strain>
    </source>
</reference>
<keyword evidence="1" id="KW-0812">Transmembrane</keyword>
<evidence type="ECO:0000256" key="1">
    <source>
        <dbReference type="SAM" id="Phobius"/>
    </source>
</evidence>
<gene>
    <name evidence="2" type="ORF">GS617_13330</name>
</gene>
<dbReference type="RefSeq" id="WP_171363830.1">
    <property type="nucleotide sequence ID" value="NZ_WVQY01000005.1"/>
</dbReference>
<keyword evidence="3" id="KW-1185">Reference proteome</keyword>
<name>A0ABX1WDD7_9RHOB</name>
<dbReference type="Proteomes" id="UP000599383">
    <property type="component" value="Unassembled WGS sequence"/>
</dbReference>
<keyword evidence="1" id="KW-1133">Transmembrane helix</keyword>
<sequence length="137" mass="15187">MKSHYHWRRLLIAKGLYNCVGTFGLVVFSDWALNCLGLDAGDRLFFYLFALHAFVFGLGFMAVAFNPDRNHTIIATGAFAQLGLAGLSIWYTTSGSADVLLLGPGAVDLVFGVLFLVFLWNYQWSSAEPRSARMDEP</sequence>
<feature type="transmembrane region" description="Helical" evidence="1">
    <location>
        <begin position="44"/>
        <end position="65"/>
    </location>
</feature>
<evidence type="ECO:0000313" key="3">
    <source>
        <dbReference type="Proteomes" id="UP000599383"/>
    </source>
</evidence>
<evidence type="ECO:0008006" key="4">
    <source>
        <dbReference type="Google" id="ProtNLM"/>
    </source>
</evidence>
<organism evidence="2 3">
    <name type="scientific">Ruegeria atlantica</name>
    <dbReference type="NCBI Taxonomy" id="81569"/>
    <lineage>
        <taxon>Bacteria</taxon>
        <taxon>Pseudomonadati</taxon>
        <taxon>Pseudomonadota</taxon>
        <taxon>Alphaproteobacteria</taxon>
        <taxon>Rhodobacterales</taxon>
        <taxon>Roseobacteraceae</taxon>
        <taxon>Ruegeria</taxon>
    </lineage>
</organism>
<proteinExistence type="predicted"/>
<evidence type="ECO:0000313" key="2">
    <source>
        <dbReference type="EMBL" id="NOD31259.1"/>
    </source>
</evidence>
<keyword evidence="1" id="KW-0472">Membrane</keyword>